<keyword evidence="6 7" id="KW-0472">Membrane</keyword>
<evidence type="ECO:0000313" key="9">
    <source>
        <dbReference type="Proteomes" id="UP000199488"/>
    </source>
</evidence>
<keyword evidence="3" id="KW-1003">Cell membrane</keyword>
<dbReference type="InterPro" id="IPR032808">
    <property type="entry name" value="DoxX"/>
</dbReference>
<organism evidence="8 9">
    <name type="scientific">Marinococcus luteus</name>
    <dbReference type="NCBI Taxonomy" id="1122204"/>
    <lineage>
        <taxon>Bacteria</taxon>
        <taxon>Bacillati</taxon>
        <taxon>Bacillota</taxon>
        <taxon>Bacilli</taxon>
        <taxon>Bacillales</taxon>
        <taxon>Bacillaceae</taxon>
        <taxon>Marinococcus</taxon>
    </lineage>
</organism>
<dbReference type="Pfam" id="PF07681">
    <property type="entry name" value="DoxX"/>
    <property type="match status" value="1"/>
</dbReference>
<dbReference type="STRING" id="1122204.SAMN05421781_1535"/>
<name>A0A1H2TR03_9BACI</name>
<protein>
    <submittedName>
        <fullName evidence="8">Uncharacterized membrane protein YphA, DoxX/SURF4 family</fullName>
    </submittedName>
</protein>
<evidence type="ECO:0000313" key="8">
    <source>
        <dbReference type="EMBL" id="SDW46320.1"/>
    </source>
</evidence>
<evidence type="ECO:0000256" key="7">
    <source>
        <dbReference type="SAM" id="Phobius"/>
    </source>
</evidence>
<dbReference type="GO" id="GO:0005886">
    <property type="term" value="C:plasma membrane"/>
    <property type="evidence" value="ECO:0007669"/>
    <property type="project" value="UniProtKB-SubCell"/>
</dbReference>
<sequence>MKNMEAGLLILRIVTGVIFLAHGADKLLNGMGASAASFGSMGMPDGTAYAVAVIEAVGGLLLILGLLTRVVAGLFALIMLGAIVTVKWQEGLIGGFELDLILMAASIHLALTGSRMLALKKRKKKRSF</sequence>
<comment type="subcellular location">
    <subcellularLocation>
        <location evidence="1">Cell membrane</location>
        <topology evidence="1">Multi-pass membrane protein</topology>
    </subcellularLocation>
</comment>
<dbReference type="OrthoDB" id="886570at2"/>
<keyword evidence="9" id="KW-1185">Reference proteome</keyword>
<dbReference type="RefSeq" id="WP_091613258.1">
    <property type="nucleotide sequence ID" value="NZ_FNNC01000002.1"/>
</dbReference>
<evidence type="ECO:0000256" key="3">
    <source>
        <dbReference type="ARBA" id="ARBA00022475"/>
    </source>
</evidence>
<dbReference type="AlphaFoldDB" id="A0A1H2TR03"/>
<comment type="similarity">
    <text evidence="2">Belongs to the DoxX family.</text>
</comment>
<evidence type="ECO:0000256" key="1">
    <source>
        <dbReference type="ARBA" id="ARBA00004651"/>
    </source>
</evidence>
<feature type="transmembrane region" description="Helical" evidence="7">
    <location>
        <begin position="71"/>
        <end position="88"/>
    </location>
</feature>
<gene>
    <name evidence="8" type="ORF">SAMN05421781_1535</name>
</gene>
<dbReference type="InterPro" id="IPR051907">
    <property type="entry name" value="DoxX-like_oxidoreductase"/>
</dbReference>
<dbReference type="PANTHER" id="PTHR33452:SF1">
    <property type="entry name" value="INNER MEMBRANE PROTEIN YPHA-RELATED"/>
    <property type="match status" value="1"/>
</dbReference>
<keyword evidence="4 7" id="KW-0812">Transmembrane</keyword>
<proteinExistence type="inferred from homology"/>
<dbReference type="Proteomes" id="UP000199488">
    <property type="component" value="Unassembled WGS sequence"/>
</dbReference>
<reference evidence="8 9" key="1">
    <citation type="submission" date="2016-10" db="EMBL/GenBank/DDBJ databases">
        <authorList>
            <person name="de Groot N.N."/>
        </authorList>
    </citation>
    <scope>NUCLEOTIDE SEQUENCE [LARGE SCALE GENOMIC DNA]</scope>
    <source>
        <strain evidence="8 9">DSM 23126</strain>
    </source>
</reference>
<feature type="transmembrane region" description="Helical" evidence="7">
    <location>
        <begin position="100"/>
        <end position="118"/>
    </location>
</feature>
<evidence type="ECO:0000256" key="6">
    <source>
        <dbReference type="ARBA" id="ARBA00023136"/>
    </source>
</evidence>
<keyword evidence="5 7" id="KW-1133">Transmembrane helix</keyword>
<accession>A0A1H2TR03</accession>
<dbReference type="EMBL" id="FNNC01000002">
    <property type="protein sequence ID" value="SDW46320.1"/>
    <property type="molecule type" value="Genomic_DNA"/>
</dbReference>
<evidence type="ECO:0000256" key="5">
    <source>
        <dbReference type="ARBA" id="ARBA00022989"/>
    </source>
</evidence>
<dbReference type="PANTHER" id="PTHR33452">
    <property type="entry name" value="OXIDOREDUCTASE CATD-RELATED"/>
    <property type="match status" value="1"/>
</dbReference>
<evidence type="ECO:0000256" key="4">
    <source>
        <dbReference type="ARBA" id="ARBA00022692"/>
    </source>
</evidence>
<evidence type="ECO:0000256" key="2">
    <source>
        <dbReference type="ARBA" id="ARBA00006679"/>
    </source>
</evidence>
<feature type="transmembrane region" description="Helical" evidence="7">
    <location>
        <begin position="47"/>
        <end position="64"/>
    </location>
</feature>